<dbReference type="RefSeq" id="XP_055892808.1">
    <property type="nucleotide sequence ID" value="XM_056036833.1"/>
</dbReference>
<feature type="domain" description="Methyltransferase FkbM" evidence="2">
    <location>
        <begin position="158"/>
        <end position="321"/>
    </location>
</feature>
<dbReference type="SUPFAM" id="SSF53335">
    <property type="entry name" value="S-adenosyl-L-methionine-dependent methyltransferases"/>
    <property type="match status" value="1"/>
</dbReference>
<evidence type="ECO:0000313" key="8">
    <source>
        <dbReference type="RefSeq" id="XP_055892812.1"/>
    </source>
</evidence>
<evidence type="ECO:0000313" key="3">
    <source>
        <dbReference type="Proteomes" id="UP001165740"/>
    </source>
</evidence>
<evidence type="ECO:0000313" key="5">
    <source>
        <dbReference type="RefSeq" id="XP_055892809.1"/>
    </source>
</evidence>
<gene>
    <name evidence="4 5 6 7 8" type="primary">LOC106075147</name>
</gene>
<dbReference type="InterPro" id="IPR029063">
    <property type="entry name" value="SAM-dependent_MTases_sf"/>
</dbReference>
<evidence type="ECO:0000259" key="2">
    <source>
        <dbReference type="Pfam" id="PF05050"/>
    </source>
</evidence>
<sequence>MSFSMAQSRCLFYLTLVVVIFALLGLYSYKGGGTLVNSVRGQQDVDHRCSDLCPNDSHQLRASSSKQEPGGRLEWKDRLGSLPKVVNVIPAVKDVEREYEHCVPLPLSPKQGVRICVHDPKRDAIVSGHLAAGKLWEPNLLGEMGKVLNTDPEMVLVDIGANIGVYTMWAAAMGHRVVSVEMLPNNAHLLQRSVDANNFDKQVVIVHNAVYKDHRLLGTKFVADNVGATRLNVSGTSLTLDNTMRTVQVHTICMDDLVPLLEGYSLFVKMDIERSEHYALSCADAFFSKLRVRVVQMEWQDRTEEEGDIIFKFLDAHGYQLSGAATRYAPVNVKTQPYDVYILKKQSAL</sequence>
<dbReference type="RefSeq" id="XP_055892809.1">
    <property type="nucleotide sequence ID" value="XM_056036834.1"/>
</dbReference>
<dbReference type="OMA" id="MQTVNIS"/>
<dbReference type="AlphaFoldDB" id="A0A9W3B011"/>
<dbReference type="GeneID" id="106075147"/>
<keyword evidence="3" id="KW-1185">Reference proteome</keyword>
<keyword evidence="1" id="KW-0472">Membrane</keyword>
<dbReference type="RefSeq" id="XP_055892811.1">
    <property type="nucleotide sequence ID" value="XM_056036836.1"/>
</dbReference>
<evidence type="ECO:0000313" key="7">
    <source>
        <dbReference type="RefSeq" id="XP_055892811.1"/>
    </source>
</evidence>
<dbReference type="InterPro" id="IPR006342">
    <property type="entry name" value="FkbM_mtfrase"/>
</dbReference>
<dbReference type="NCBIfam" id="TIGR01444">
    <property type="entry name" value="fkbM_fam"/>
    <property type="match status" value="1"/>
</dbReference>
<dbReference type="PANTHER" id="PTHR34203:SF15">
    <property type="entry name" value="SLL1173 PROTEIN"/>
    <property type="match status" value="1"/>
</dbReference>
<proteinExistence type="predicted"/>
<dbReference type="Pfam" id="PF05050">
    <property type="entry name" value="Methyltransf_21"/>
    <property type="match status" value="1"/>
</dbReference>
<dbReference type="Gene3D" id="3.40.50.150">
    <property type="entry name" value="Vaccinia Virus protein VP39"/>
    <property type="match status" value="1"/>
</dbReference>
<keyword evidence="1" id="KW-1133">Transmembrane helix</keyword>
<dbReference type="RefSeq" id="XP_055892812.1">
    <property type="nucleotide sequence ID" value="XM_056036837.1"/>
</dbReference>
<dbReference type="RefSeq" id="XP_055892810.1">
    <property type="nucleotide sequence ID" value="XM_056036835.1"/>
</dbReference>
<accession>A0A9W3B011</accession>
<name>A0A9W3B011_BIOGL</name>
<dbReference type="OrthoDB" id="430136at2759"/>
<keyword evidence="1" id="KW-0812">Transmembrane</keyword>
<protein>
    <submittedName>
        <fullName evidence="4 5">Uncharacterized protein LOC106075147</fullName>
    </submittedName>
</protein>
<dbReference type="PANTHER" id="PTHR34203">
    <property type="entry name" value="METHYLTRANSFERASE, FKBM FAMILY PROTEIN"/>
    <property type="match status" value="1"/>
</dbReference>
<evidence type="ECO:0000313" key="4">
    <source>
        <dbReference type="RefSeq" id="XP_055892808.1"/>
    </source>
</evidence>
<dbReference type="InterPro" id="IPR052514">
    <property type="entry name" value="SAM-dependent_MTase"/>
</dbReference>
<dbReference type="Proteomes" id="UP001165740">
    <property type="component" value="Chromosome 7"/>
</dbReference>
<organism evidence="3 8">
    <name type="scientific">Biomphalaria glabrata</name>
    <name type="common">Bloodfluke planorb</name>
    <name type="synonym">Freshwater snail</name>
    <dbReference type="NCBI Taxonomy" id="6526"/>
    <lineage>
        <taxon>Eukaryota</taxon>
        <taxon>Metazoa</taxon>
        <taxon>Spiralia</taxon>
        <taxon>Lophotrochozoa</taxon>
        <taxon>Mollusca</taxon>
        <taxon>Gastropoda</taxon>
        <taxon>Heterobranchia</taxon>
        <taxon>Euthyneura</taxon>
        <taxon>Panpulmonata</taxon>
        <taxon>Hygrophila</taxon>
        <taxon>Lymnaeoidea</taxon>
        <taxon>Planorbidae</taxon>
        <taxon>Biomphalaria</taxon>
    </lineage>
</organism>
<evidence type="ECO:0000313" key="6">
    <source>
        <dbReference type="RefSeq" id="XP_055892810.1"/>
    </source>
</evidence>
<evidence type="ECO:0000256" key="1">
    <source>
        <dbReference type="SAM" id="Phobius"/>
    </source>
</evidence>
<feature type="transmembrane region" description="Helical" evidence="1">
    <location>
        <begin position="12"/>
        <end position="29"/>
    </location>
</feature>
<reference evidence="4 5" key="1">
    <citation type="submission" date="2025-04" db="UniProtKB">
        <authorList>
            <consortium name="RefSeq"/>
        </authorList>
    </citation>
    <scope>IDENTIFICATION</scope>
</reference>